<keyword evidence="4 8" id="KW-0812">Transmembrane</keyword>
<dbReference type="PROSITE" id="PS52016">
    <property type="entry name" value="TONB_DEPENDENT_REC_3"/>
    <property type="match status" value="1"/>
</dbReference>
<keyword evidence="13" id="KW-1185">Reference proteome</keyword>
<evidence type="ECO:0000259" key="11">
    <source>
        <dbReference type="Pfam" id="PF07715"/>
    </source>
</evidence>
<evidence type="ECO:0000256" key="6">
    <source>
        <dbReference type="ARBA" id="ARBA00023136"/>
    </source>
</evidence>
<keyword evidence="6 8" id="KW-0472">Membrane</keyword>
<comment type="subcellular location">
    <subcellularLocation>
        <location evidence="1 8">Cell outer membrane</location>
        <topology evidence="1 8">Multi-pass membrane protein</topology>
    </subcellularLocation>
</comment>
<dbReference type="Pfam" id="PF07715">
    <property type="entry name" value="Plug"/>
    <property type="match status" value="1"/>
</dbReference>
<protein>
    <submittedName>
        <fullName evidence="12">TonB-dependent receptor</fullName>
    </submittedName>
</protein>
<evidence type="ECO:0000256" key="7">
    <source>
        <dbReference type="ARBA" id="ARBA00023237"/>
    </source>
</evidence>
<keyword evidence="2 8" id="KW-0813">Transport</keyword>
<comment type="caution">
    <text evidence="12">The sequence shown here is derived from an EMBL/GenBank/DDBJ whole genome shotgun (WGS) entry which is preliminary data.</text>
</comment>
<dbReference type="EMBL" id="BNCK01000005">
    <property type="protein sequence ID" value="GHF94558.1"/>
    <property type="molecule type" value="Genomic_DNA"/>
</dbReference>
<reference evidence="12" key="2">
    <citation type="submission" date="2020-09" db="EMBL/GenBank/DDBJ databases">
        <authorList>
            <person name="Sun Q."/>
            <person name="Kim S."/>
        </authorList>
    </citation>
    <scope>NUCLEOTIDE SEQUENCE</scope>
    <source>
        <strain evidence="12">KCTC 42731</strain>
    </source>
</reference>
<feature type="domain" description="TonB-dependent receptor plug" evidence="11">
    <location>
        <begin position="52"/>
        <end position="164"/>
    </location>
</feature>
<comment type="similarity">
    <text evidence="8 9">Belongs to the TonB-dependent receptor family.</text>
</comment>
<evidence type="ECO:0000256" key="1">
    <source>
        <dbReference type="ARBA" id="ARBA00004571"/>
    </source>
</evidence>
<dbReference type="PANTHER" id="PTHR47234">
    <property type="match status" value="1"/>
</dbReference>
<dbReference type="RefSeq" id="WP_189770736.1">
    <property type="nucleotide sequence ID" value="NZ_BNCK01000005.1"/>
</dbReference>
<dbReference type="Proteomes" id="UP000623842">
    <property type="component" value="Unassembled WGS sequence"/>
</dbReference>
<keyword evidence="12" id="KW-0675">Receptor</keyword>
<name>A0A919BJ58_9GAMM</name>
<dbReference type="Gene3D" id="2.170.130.10">
    <property type="entry name" value="TonB-dependent receptor, plug domain"/>
    <property type="match status" value="1"/>
</dbReference>
<feature type="domain" description="TonB-dependent receptor-like beta-barrel" evidence="10">
    <location>
        <begin position="343"/>
        <end position="853"/>
    </location>
</feature>
<evidence type="ECO:0000313" key="13">
    <source>
        <dbReference type="Proteomes" id="UP000623842"/>
    </source>
</evidence>
<dbReference type="InterPro" id="IPR012910">
    <property type="entry name" value="Plug_dom"/>
</dbReference>
<dbReference type="PANTHER" id="PTHR47234:SF2">
    <property type="entry name" value="TONB-DEPENDENT RECEPTOR"/>
    <property type="match status" value="1"/>
</dbReference>
<evidence type="ECO:0000259" key="10">
    <source>
        <dbReference type="Pfam" id="PF00593"/>
    </source>
</evidence>
<evidence type="ECO:0000256" key="8">
    <source>
        <dbReference type="PROSITE-ProRule" id="PRU01360"/>
    </source>
</evidence>
<evidence type="ECO:0000256" key="5">
    <source>
        <dbReference type="ARBA" id="ARBA00023077"/>
    </source>
</evidence>
<evidence type="ECO:0000256" key="9">
    <source>
        <dbReference type="RuleBase" id="RU003357"/>
    </source>
</evidence>
<keyword evidence="5 9" id="KW-0798">TonB box</keyword>
<evidence type="ECO:0000256" key="4">
    <source>
        <dbReference type="ARBA" id="ARBA00022692"/>
    </source>
</evidence>
<dbReference type="Gene3D" id="2.40.170.20">
    <property type="entry name" value="TonB-dependent receptor, beta-barrel domain"/>
    <property type="match status" value="1"/>
</dbReference>
<evidence type="ECO:0000256" key="3">
    <source>
        <dbReference type="ARBA" id="ARBA00022452"/>
    </source>
</evidence>
<keyword evidence="7 8" id="KW-0998">Cell outer membrane</keyword>
<evidence type="ECO:0000313" key="12">
    <source>
        <dbReference type="EMBL" id="GHF94558.1"/>
    </source>
</evidence>
<accession>A0A919BJ58</accession>
<keyword evidence="3 8" id="KW-1134">Transmembrane beta strand</keyword>
<dbReference type="InterPro" id="IPR039426">
    <property type="entry name" value="TonB-dep_rcpt-like"/>
</dbReference>
<dbReference type="CDD" id="cd01347">
    <property type="entry name" value="ligand_gated_channel"/>
    <property type="match status" value="1"/>
</dbReference>
<proteinExistence type="inferred from homology"/>
<dbReference type="SUPFAM" id="SSF56935">
    <property type="entry name" value="Porins"/>
    <property type="match status" value="1"/>
</dbReference>
<reference evidence="12" key="1">
    <citation type="journal article" date="2014" name="Int. J. Syst. Evol. Microbiol.">
        <title>Complete genome sequence of Corynebacterium casei LMG S-19264T (=DSM 44701T), isolated from a smear-ripened cheese.</title>
        <authorList>
            <consortium name="US DOE Joint Genome Institute (JGI-PGF)"/>
            <person name="Walter F."/>
            <person name="Albersmeier A."/>
            <person name="Kalinowski J."/>
            <person name="Ruckert C."/>
        </authorList>
    </citation>
    <scope>NUCLEOTIDE SEQUENCE</scope>
    <source>
        <strain evidence="12">KCTC 42731</strain>
    </source>
</reference>
<dbReference type="InterPro" id="IPR037066">
    <property type="entry name" value="Plug_dom_sf"/>
</dbReference>
<dbReference type="Pfam" id="PF00593">
    <property type="entry name" value="TonB_dep_Rec_b-barrel"/>
    <property type="match status" value="1"/>
</dbReference>
<evidence type="ECO:0000256" key="2">
    <source>
        <dbReference type="ARBA" id="ARBA00022448"/>
    </source>
</evidence>
<dbReference type="InterPro" id="IPR036942">
    <property type="entry name" value="Beta-barrel_TonB_sf"/>
</dbReference>
<dbReference type="GO" id="GO:0009279">
    <property type="term" value="C:cell outer membrane"/>
    <property type="evidence" value="ECO:0007669"/>
    <property type="project" value="UniProtKB-SubCell"/>
</dbReference>
<dbReference type="AlphaFoldDB" id="A0A919BJ58"/>
<gene>
    <name evidence="12" type="primary">btuB</name>
    <name evidence="12" type="ORF">GCM10017161_23510</name>
</gene>
<dbReference type="InterPro" id="IPR000531">
    <property type="entry name" value="Beta-barrel_TonB"/>
</dbReference>
<organism evidence="12 13">
    <name type="scientific">Thalassotalea marina</name>
    <dbReference type="NCBI Taxonomy" id="1673741"/>
    <lineage>
        <taxon>Bacteria</taxon>
        <taxon>Pseudomonadati</taxon>
        <taxon>Pseudomonadota</taxon>
        <taxon>Gammaproteobacteria</taxon>
        <taxon>Alteromonadales</taxon>
        <taxon>Colwelliaceae</taxon>
        <taxon>Thalassotalea</taxon>
    </lineage>
</organism>
<sequence length="889" mass="97404">MTRLPKLSPLVVALGLCATPLFILPVAHGAEPVERIEITGSRIAREEVVSYAPITVFDEQAIAQLGITSVDTLLQRISASAGFAGNQTSAYWTSGGYGSTQVNLRGLGINRTLVLLNGRRMLNSGTGANASVDLNTIPVSIIKKIEVLKDGASAIYGADAVAGVVNIITHQQLDGIQLSARVGQTEQGDGEQYTMSVTAGQVWSDASAYLALSYDKTQRVPMTSRAKCPIKVVNNEKTCGGSTSITQGRGQFINEQGQPFGDTLMLVPGGTIGYTSADALNYFKYFNAVQPVERFNAFSALEYDVTPEIKLFAEAMFTTRTSHLPATPQTISKVTIPAQHAFNPTNQDFYLESRRIGEAPRDFEVNSETWRIVTGVQGSLFDDWYVDFSLNHGRNTGDFLVTNVIDKPRLAQATDYVHCDANPDIKCANLWGENSLTDDMLKTFLIDTFDKGGNEQFSVTANLSGELLSLPAGALAMAAGFEYRKEKGWYNPDARKVSGQAMTNQQDPIKGQYSAKEAYLEVVVPVFAEQDFAKKLELTGALRYSDFDTFGDDVNYKLGLQWQVNSNWMIRATRSSAFRVPNVPELFGGIRQGSMNTTDPCSNWTALDVNTNRYKNCQASGIPESYVLEGTVLTDRGGNPALEPEQAQTLAAGLVWQLDSIAGLSFTLDYYDIEIDNAINSVNGSNKLAACYDSVDLSHPFCRPSEFKRDSNTGKITYLQTQLGNASAEKLSGFDFGAFYQASFNGLETTSQLELSYLNEYSIQTFKDAPISDKEGTIGYDGSYSQWRANLYFSAGKNNWQLSYNAQYIGKADDEFATVGTLGDAVGSVIYHNMQYRYGLTTDISLFAGVDNLFDKPAPYHQSYTDGNTNTMTYDLQGRRFYVGVNITL</sequence>